<keyword evidence="2" id="KW-1003">Cell membrane</keyword>
<keyword evidence="5 6" id="KW-0472">Membrane</keyword>
<keyword evidence="4 6" id="KW-1133">Transmembrane helix</keyword>
<evidence type="ECO:0000313" key="8">
    <source>
        <dbReference type="EMBL" id="OGY72796.1"/>
    </source>
</evidence>
<proteinExistence type="predicted"/>
<evidence type="ECO:0000256" key="5">
    <source>
        <dbReference type="ARBA" id="ARBA00023136"/>
    </source>
</evidence>
<organism evidence="8 9">
    <name type="scientific">Candidatus Jacksonbacteria bacterium RIFCSPLOWO2_02_FULL_44_20</name>
    <dbReference type="NCBI Taxonomy" id="1798460"/>
    <lineage>
        <taxon>Bacteria</taxon>
        <taxon>Candidatus Jacksoniibacteriota</taxon>
    </lineage>
</organism>
<dbReference type="Pfam" id="PF02706">
    <property type="entry name" value="Wzz"/>
    <property type="match status" value="1"/>
</dbReference>
<feature type="transmembrane region" description="Helical" evidence="6">
    <location>
        <begin position="24"/>
        <end position="42"/>
    </location>
</feature>
<feature type="transmembrane region" description="Helical" evidence="6">
    <location>
        <begin position="257"/>
        <end position="278"/>
    </location>
</feature>
<evidence type="ECO:0000256" key="1">
    <source>
        <dbReference type="ARBA" id="ARBA00004651"/>
    </source>
</evidence>
<dbReference type="Proteomes" id="UP000178315">
    <property type="component" value="Unassembled WGS sequence"/>
</dbReference>
<comment type="subcellular location">
    <subcellularLocation>
        <location evidence="1">Cell membrane</location>
        <topology evidence="1">Multi-pass membrane protein</topology>
    </subcellularLocation>
</comment>
<dbReference type="EMBL" id="MHJU01000023">
    <property type="protein sequence ID" value="OGY72796.1"/>
    <property type="molecule type" value="Genomic_DNA"/>
</dbReference>
<evidence type="ECO:0000313" key="9">
    <source>
        <dbReference type="Proteomes" id="UP000178315"/>
    </source>
</evidence>
<evidence type="ECO:0000256" key="4">
    <source>
        <dbReference type="ARBA" id="ARBA00022989"/>
    </source>
</evidence>
<dbReference type="GO" id="GO:0005886">
    <property type="term" value="C:plasma membrane"/>
    <property type="evidence" value="ECO:0007669"/>
    <property type="project" value="UniProtKB-SubCell"/>
</dbReference>
<protein>
    <recommendedName>
        <fullName evidence="7">Polysaccharide chain length determinant N-terminal domain-containing protein</fullName>
    </recommendedName>
</protein>
<evidence type="ECO:0000259" key="7">
    <source>
        <dbReference type="Pfam" id="PF02706"/>
    </source>
</evidence>
<sequence>MTINTYREVDLVEYIKILRRRKTFILKTTMVVAILGVAVMLLRPSSLRYEAKGIIKIGAISDELLMTQAEVATEFSTEQTAYEILSELRASEQPISERQLRNFIGNLKLAKSEDDSLLANYQYTAFQSVDKMEAKKTVEVVQKAILARHKEQHQLKIKHRDEIITQKEKELAVIASRLAEMDKKINELFTLRYPASYAEAQGRGLAEYVVIRASLDSAVRALDIEIQAKKRDQENDSMSRVISPPRIPDPLIEASTLAQSVIISIFLGILCGVIGAFIKEWWQKNSVLLRP</sequence>
<evidence type="ECO:0000256" key="6">
    <source>
        <dbReference type="SAM" id="Phobius"/>
    </source>
</evidence>
<feature type="domain" description="Polysaccharide chain length determinant N-terminal" evidence="7">
    <location>
        <begin position="8"/>
        <end position="87"/>
    </location>
</feature>
<dbReference type="InterPro" id="IPR003856">
    <property type="entry name" value="LPS_length_determ_N"/>
</dbReference>
<evidence type="ECO:0000256" key="2">
    <source>
        <dbReference type="ARBA" id="ARBA00022475"/>
    </source>
</evidence>
<comment type="caution">
    <text evidence="8">The sequence shown here is derived from an EMBL/GenBank/DDBJ whole genome shotgun (WGS) entry which is preliminary data.</text>
</comment>
<keyword evidence="3 6" id="KW-0812">Transmembrane</keyword>
<evidence type="ECO:0000256" key="3">
    <source>
        <dbReference type="ARBA" id="ARBA00022692"/>
    </source>
</evidence>
<accession>A0A1G2A8G9</accession>
<dbReference type="AlphaFoldDB" id="A0A1G2A8G9"/>
<name>A0A1G2A8G9_9BACT</name>
<reference evidence="8 9" key="1">
    <citation type="journal article" date="2016" name="Nat. Commun.">
        <title>Thousands of microbial genomes shed light on interconnected biogeochemical processes in an aquifer system.</title>
        <authorList>
            <person name="Anantharaman K."/>
            <person name="Brown C.T."/>
            <person name="Hug L.A."/>
            <person name="Sharon I."/>
            <person name="Castelle C.J."/>
            <person name="Probst A.J."/>
            <person name="Thomas B.C."/>
            <person name="Singh A."/>
            <person name="Wilkins M.J."/>
            <person name="Karaoz U."/>
            <person name="Brodie E.L."/>
            <person name="Williams K.H."/>
            <person name="Hubbard S.S."/>
            <person name="Banfield J.F."/>
        </authorList>
    </citation>
    <scope>NUCLEOTIDE SEQUENCE [LARGE SCALE GENOMIC DNA]</scope>
</reference>
<gene>
    <name evidence="8" type="ORF">A3H61_02485</name>
</gene>